<evidence type="ECO:0000259" key="1">
    <source>
        <dbReference type="Pfam" id="PF03372"/>
    </source>
</evidence>
<dbReference type="AlphaFoldDB" id="Q338Z2"/>
<accession>Q338Z2</accession>
<dbReference type="EMBL" id="DP000086">
    <property type="protein sequence ID" value="ABB47390.1"/>
    <property type="molecule type" value="Genomic_DNA"/>
</dbReference>
<dbReference type="Gene3D" id="3.60.10.10">
    <property type="entry name" value="Endonuclease/exonuclease/phosphatase"/>
    <property type="match status" value="1"/>
</dbReference>
<dbReference type="Pfam" id="PF03372">
    <property type="entry name" value="Exo_endo_phos"/>
    <property type="match status" value="1"/>
</dbReference>
<dbReference type="PANTHER" id="PTHR33710">
    <property type="entry name" value="BNAC02G09200D PROTEIN"/>
    <property type="match status" value="1"/>
</dbReference>
<dbReference type="SUPFAM" id="SSF56219">
    <property type="entry name" value="DNase I-like"/>
    <property type="match status" value="1"/>
</dbReference>
<reference evidence="2" key="1">
    <citation type="journal article" date="2003" name="Science">
        <title>In-depth view of structure, activity, and evolution of rice chromosome 10.</title>
        <authorList>
            <consortium name="Rice Chromosome 10 Sequencing Consortium"/>
        </authorList>
    </citation>
    <scope>NUCLEOTIDE SEQUENCE [LARGE SCALE GENOMIC DNA]</scope>
</reference>
<dbReference type="PANTHER" id="PTHR33710:SF72">
    <property type="entry name" value="OS04G0204200 PROTEIN"/>
    <property type="match status" value="1"/>
</dbReference>
<dbReference type="GO" id="GO:0003824">
    <property type="term" value="F:catalytic activity"/>
    <property type="evidence" value="ECO:0007669"/>
    <property type="project" value="InterPro"/>
</dbReference>
<name>Q338Z2_ORYSJ</name>
<gene>
    <name evidence="2" type="ordered locus">LOC_Os10g23140</name>
</gene>
<protein>
    <submittedName>
        <fullName evidence="2">Retrotransposon protein, putative, unclassified</fullName>
    </submittedName>
</protein>
<organism evidence="2">
    <name type="scientific">Oryza sativa subsp. japonica</name>
    <name type="common">Rice</name>
    <dbReference type="NCBI Taxonomy" id="39947"/>
    <lineage>
        <taxon>Eukaryota</taxon>
        <taxon>Viridiplantae</taxon>
        <taxon>Streptophyta</taxon>
        <taxon>Embryophyta</taxon>
        <taxon>Tracheophyta</taxon>
        <taxon>Spermatophyta</taxon>
        <taxon>Magnoliopsida</taxon>
        <taxon>Liliopsida</taxon>
        <taxon>Poales</taxon>
        <taxon>Poaceae</taxon>
        <taxon>BOP clade</taxon>
        <taxon>Oryzoideae</taxon>
        <taxon>Oryzeae</taxon>
        <taxon>Oryzinae</taxon>
        <taxon>Oryza</taxon>
        <taxon>Oryza sativa</taxon>
    </lineage>
</organism>
<feature type="domain" description="Endonuclease/exonuclease/phosphatase" evidence="1">
    <location>
        <begin position="8"/>
        <end position="215"/>
    </location>
</feature>
<dbReference type="InterPro" id="IPR005135">
    <property type="entry name" value="Endo/exonuclease/phosphatase"/>
</dbReference>
<dbReference type="InterPro" id="IPR036691">
    <property type="entry name" value="Endo/exonu/phosph_ase_sf"/>
</dbReference>
<reference evidence="2" key="3">
    <citation type="submission" date="2006-07" db="EMBL/GenBank/DDBJ databases">
        <authorList>
            <person name="Buell R."/>
        </authorList>
    </citation>
    <scope>NUCLEOTIDE SEQUENCE</scope>
</reference>
<reference evidence="2" key="2">
    <citation type="submission" date="2003-05" db="EMBL/GenBank/DDBJ databases">
        <authorList>
            <person name="Buell C.R."/>
            <person name="Wing R.A."/>
            <person name="McCombie W.R."/>
            <person name="Messing J."/>
            <person name="Yuan Q."/>
            <person name="Ouyang S."/>
        </authorList>
    </citation>
    <scope>NUCLEOTIDE SEQUENCE</scope>
</reference>
<evidence type="ECO:0000313" key="2">
    <source>
        <dbReference type="EMBL" id="ABB47390.1"/>
    </source>
</evidence>
<sequence length="306" mass="35695">MGGVEKIGHLQDLIREHKFDFLGILETIKHDFSAEMLQKLSVGRGMVWKWMPATGRSGGILVGIDSEKLNIIGEVIGRYFIRLKLSNVDNKKVWDLMIVYGAAQVEQKADFLTELAKEVYSQSHPLMVGGDFNILRKESEKNKSGGYTKWSFIFNAIIEQANLREIQMGGRQFTWCNNQESPTLEKLDRVFINIDWEVAHPLTSVRPLVRAMSDHNPMLMETGQFLQPHKLFRFEQSWFLREDLVSIVSEVWNSSYNGSNLERWQKRMKHMRKKLKGWNKNWEGEYNRRKKFILDKIDAIDIQAET</sequence>
<proteinExistence type="predicted"/>